<keyword evidence="1" id="KW-0808">Transferase</keyword>
<gene>
    <name evidence="1" type="ORF">EL17_01300</name>
</gene>
<dbReference type="CDD" id="cd24079">
    <property type="entry name" value="ASKHA_NBD_PG1100-like"/>
    <property type="match status" value="1"/>
</dbReference>
<protein>
    <submittedName>
        <fullName evidence="1">N-acetylglucosamine kinase</fullName>
    </submittedName>
</protein>
<dbReference type="STRING" id="1048983.EL17_01300"/>
<keyword evidence="2" id="KW-1185">Reference proteome</keyword>
<dbReference type="eggNOG" id="COG2971">
    <property type="taxonomic scope" value="Bacteria"/>
</dbReference>
<organism evidence="1 2">
    <name type="scientific">Anditalea andensis</name>
    <dbReference type="NCBI Taxonomy" id="1048983"/>
    <lineage>
        <taxon>Bacteria</taxon>
        <taxon>Pseudomonadati</taxon>
        <taxon>Bacteroidota</taxon>
        <taxon>Cytophagia</taxon>
        <taxon>Cytophagales</taxon>
        <taxon>Cytophagaceae</taxon>
        <taxon>Anditalea</taxon>
    </lineage>
</organism>
<reference evidence="1 2" key="1">
    <citation type="submission" date="2014-04" db="EMBL/GenBank/DDBJ databases">
        <title>Characterization and application of a salt tolerant electro-active bacterium.</title>
        <authorList>
            <person name="Yang L."/>
            <person name="Wei S."/>
            <person name="Tay Q.X.M."/>
        </authorList>
    </citation>
    <scope>NUCLEOTIDE SEQUENCE [LARGE SCALE GENOMIC DNA]</scope>
    <source>
        <strain evidence="1 2">LY1</strain>
    </source>
</reference>
<keyword evidence="1" id="KW-0418">Kinase</keyword>
<dbReference type="Gene3D" id="3.30.420.40">
    <property type="match status" value="2"/>
</dbReference>
<dbReference type="Proteomes" id="UP000027821">
    <property type="component" value="Unassembled WGS sequence"/>
</dbReference>
<accession>A0A074L6Q2</accession>
<proteinExistence type="predicted"/>
<sequence>MFLIADSGSSKTNWKYVNANGEILTSLKTVGLNPYFNTIPDMSQLILTEVAPYLKEVSSIHFYGAGCGHVLKANEVKQAIKEAIPAPSVQVESDMLGAARSIFLEEPGIASILGAGANSCVYDGYQIIQNVPSLGYLLADWGSGAVMGKDMLSLVLQEKVPKYILEDFYHTYQMDTREILDMVYNRPMANKFLSGFSPFLLKYAHQEESFRDMIIDNFRKFFDYYILTYGRYVNHLKVGLIGSIAFHFQEYLMAISKEKSIPVRTIIQDPMDGLVRYHYQFIQNTF</sequence>
<dbReference type="AlphaFoldDB" id="A0A074L6Q2"/>
<dbReference type="RefSeq" id="WP_035069750.1">
    <property type="nucleotide sequence ID" value="NZ_JMIH01000011.1"/>
</dbReference>
<name>A0A074L6Q2_9BACT</name>
<dbReference type="SUPFAM" id="SSF53067">
    <property type="entry name" value="Actin-like ATPase domain"/>
    <property type="match status" value="2"/>
</dbReference>
<comment type="caution">
    <text evidence="1">The sequence shown here is derived from an EMBL/GenBank/DDBJ whole genome shotgun (WGS) entry which is preliminary data.</text>
</comment>
<dbReference type="EMBL" id="JMIH01000011">
    <property type="protein sequence ID" value="KEO75513.1"/>
    <property type="molecule type" value="Genomic_DNA"/>
</dbReference>
<dbReference type="GO" id="GO:0016301">
    <property type="term" value="F:kinase activity"/>
    <property type="evidence" value="ECO:0007669"/>
    <property type="project" value="UniProtKB-KW"/>
</dbReference>
<evidence type="ECO:0000313" key="2">
    <source>
        <dbReference type="Proteomes" id="UP000027821"/>
    </source>
</evidence>
<dbReference type="OrthoDB" id="871343at2"/>
<dbReference type="Gene3D" id="1.10.720.160">
    <property type="match status" value="1"/>
</dbReference>
<evidence type="ECO:0000313" key="1">
    <source>
        <dbReference type="EMBL" id="KEO75513.1"/>
    </source>
</evidence>
<dbReference type="InterPro" id="IPR043129">
    <property type="entry name" value="ATPase_NBD"/>
</dbReference>